<dbReference type="RefSeq" id="WP_394405790.1">
    <property type="nucleotide sequence ID" value="NZ_JBIGIC010000001.1"/>
</dbReference>
<reference evidence="1 2" key="1">
    <citation type="submission" date="2024-08" db="EMBL/GenBank/DDBJ databases">
        <authorList>
            <person name="Lu H."/>
        </authorList>
    </citation>
    <scope>NUCLEOTIDE SEQUENCE [LARGE SCALE GENOMIC DNA]</scope>
    <source>
        <strain evidence="1 2">BYS78W</strain>
    </source>
</reference>
<evidence type="ECO:0008006" key="3">
    <source>
        <dbReference type="Google" id="ProtNLM"/>
    </source>
</evidence>
<accession>A0ABW7H6I3</accession>
<proteinExistence type="predicted"/>
<gene>
    <name evidence="1" type="ORF">ACG04R_01295</name>
</gene>
<dbReference type="Proteomes" id="UP001606134">
    <property type="component" value="Unassembled WGS sequence"/>
</dbReference>
<evidence type="ECO:0000313" key="2">
    <source>
        <dbReference type="Proteomes" id="UP001606134"/>
    </source>
</evidence>
<comment type="caution">
    <text evidence="1">The sequence shown here is derived from an EMBL/GenBank/DDBJ whole genome shotgun (WGS) entry which is preliminary data.</text>
</comment>
<name>A0ABW7H6I3_9BURK</name>
<sequence length="101" mass="11331">MTIQIGSYAFDGPHPNAGQLAARSGVYAILGRHAPGATWLVLDIGESQDVRGRIDSHDRRPQWRRQGMPELACAAWYCAEPDRMRIEQQLRAQFNPPCGDR</sequence>
<organism evidence="1 2">
    <name type="scientific">Pelomonas candidula</name>
    <dbReference type="NCBI Taxonomy" id="3299025"/>
    <lineage>
        <taxon>Bacteria</taxon>
        <taxon>Pseudomonadati</taxon>
        <taxon>Pseudomonadota</taxon>
        <taxon>Betaproteobacteria</taxon>
        <taxon>Burkholderiales</taxon>
        <taxon>Sphaerotilaceae</taxon>
        <taxon>Roseateles</taxon>
    </lineage>
</organism>
<keyword evidence="2" id="KW-1185">Reference proteome</keyword>
<protein>
    <recommendedName>
        <fullName evidence="3">GIY-YIG nuclease family protein</fullName>
    </recommendedName>
</protein>
<evidence type="ECO:0000313" key="1">
    <source>
        <dbReference type="EMBL" id="MFG6485283.1"/>
    </source>
</evidence>
<dbReference type="EMBL" id="JBIGIC010000001">
    <property type="protein sequence ID" value="MFG6485283.1"/>
    <property type="molecule type" value="Genomic_DNA"/>
</dbReference>